<feature type="domain" description="HTH cro/C1-type" evidence="3">
    <location>
        <begin position="13"/>
        <end position="67"/>
    </location>
</feature>
<evidence type="ECO:0000313" key="4">
    <source>
        <dbReference type="EMBL" id="ALP93073.1"/>
    </source>
</evidence>
<keyword evidence="2" id="KW-0472">Membrane</keyword>
<evidence type="ECO:0000256" key="1">
    <source>
        <dbReference type="ARBA" id="ARBA00023125"/>
    </source>
</evidence>
<dbReference type="KEGG" id="ibu:IB211_00678"/>
<keyword evidence="2" id="KW-0812">Transmembrane</keyword>
<dbReference type="PANTHER" id="PTHR46558:SF4">
    <property type="entry name" value="DNA-BIDING PHAGE PROTEIN"/>
    <property type="match status" value="1"/>
</dbReference>
<keyword evidence="2" id="KW-1133">Transmembrane helix</keyword>
<dbReference type="EMBL" id="CP011307">
    <property type="protein sequence ID" value="ALP93073.1"/>
    <property type="molecule type" value="Genomic_DNA"/>
</dbReference>
<keyword evidence="5" id="KW-1185">Reference proteome</keyword>
<dbReference type="InterPro" id="IPR001387">
    <property type="entry name" value="Cro/C1-type_HTH"/>
</dbReference>
<dbReference type="SUPFAM" id="SSF47413">
    <property type="entry name" value="lambda repressor-like DNA-binding domains"/>
    <property type="match status" value="1"/>
</dbReference>
<feature type="transmembrane region" description="Helical" evidence="2">
    <location>
        <begin position="195"/>
        <end position="218"/>
    </location>
</feature>
<accession>A0A0S2W158</accession>
<dbReference type="SMART" id="SM00530">
    <property type="entry name" value="HTH_XRE"/>
    <property type="match status" value="1"/>
</dbReference>
<proteinExistence type="predicted"/>
<dbReference type="STRING" id="1297617.IB211_00678"/>
<organism evidence="4 5">
    <name type="scientific">Intestinimonas butyriciproducens</name>
    <dbReference type="NCBI Taxonomy" id="1297617"/>
    <lineage>
        <taxon>Bacteria</taxon>
        <taxon>Bacillati</taxon>
        <taxon>Bacillota</taxon>
        <taxon>Clostridia</taxon>
        <taxon>Eubacteriales</taxon>
        <taxon>Intestinimonas</taxon>
    </lineage>
</organism>
<sequence length="252" mass="27927">MNGIDKERFGAFLAVLRKEKGLTQRALAERLYVSDKAVSKWERGLSLPDVALLTPLSEALGVGVAELLRGERAERPLETAEVDALVSGALHLGREEELWLDRRKKGWKLSYLLCALAGLVETGMLLAQGFGWEALAETVALVEGLSLLFGAWLCFFVRESLPGYYDENRISFYGDGVFRMNLAGLRLNNSNWPHILAALRGWLLGTAAVFPLLWWGIWTLWPGTLQGLEGGLSLLACLGMFLPAYVVGKRYE</sequence>
<dbReference type="Gene3D" id="1.10.260.40">
    <property type="entry name" value="lambda repressor-like DNA-binding domains"/>
    <property type="match status" value="1"/>
</dbReference>
<dbReference type="Proteomes" id="UP000064844">
    <property type="component" value="Chromosome"/>
</dbReference>
<reference evidence="4 5" key="1">
    <citation type="journal article" date="2015" name="Nat. Commun.">
        <title>Production of butyrate from lysine and the Amadori product fructoselysine by a human gut commensal.</title>
        <authorList>
            <person name="Bui T.P."/>
            <person name="Ritari J."/>
            <person name="Boeren S."/>
            <person name="de Waard P."/>
            <person name="Plugge C.M."/>
            <person name="de Vos W.M."/>
        </authorList>
    </citation>
    <scope>NUCLEOTIDE SEQUENCE [LARGE SCALE GENOMIC DNA]</scope>
    <source>
        <strain evidence="4 5">AF211</strain>
    </source>
</reference>
<name>A0A0S2W158_9FIRM</name>
<dbReference type="AlphaFoldDB" id="A0A0S2W158"/>
<evidence type="ECO:0000256" key="2">
    <source>
        <dbReference type="SAM" id="Phobius"/>
    </source>
</evidence>
<dbReference type="GO" id="GO:0003677">
    <property type="term" value="F:DNA binding"/>
    <property type="evidence" value="ECO:0007669"/>
    <property type="project" value="UniProtKB-KW"/>
</dbReference>
<dbReference type="PATRIC" id="fig|1297617.4.peg.685"/>
<dbReference type="Pfam" id="PF01381">
    <property type="entry name" value="HTH_3"/>
    <property type="match status" value="1"/>
</dbReference>
<dbReference type="eggNOG" id="COG1396">
    <property type="taxonomic scope" value="Bacteria"/>
</dbReference>
<gene>
    <name evidence="4" type="ORF">IB211_00678</name>
</gene>
<feature type="transmembrane region" description="Helical" evidence="2">
    <location>
        <begin position="138"/>
        <end position="157"/>
    </location>
</feature>
<dbReference type="PANTHER" id="PTHR46558">
    <property type="entry name" value="TRACRIPTIONAL REGULATORY PROTEIN-RELATED-RELATED"/>
    <property type="match status" value="1"/>
</dbReference>
<protein>
    <recommendedName>
        <fullName evidence="3">HTH cro/C1-type domain-containing protein</fullName>
    </recommendedName>
</protein>
<evidence type="ECO:0000259" key="3">
    <source>
        <dbReference type="PROSITE" id="PS50943"/>
    </source>
</evidence>
<reference evidence="5" key="2">
    <citation type="submission" date="2015-04" db="EMBL/GenBank/DDBJ databases">
        <title>A butyrogenic pathway from the amino acid lysine in a human gut commensal.</title>
        <authorList>
            <person name="de Vos W.M."/>
            <person name="Bui N.T.P."/>
            <person name="Plugge C.M."/>
            <person name="Ritari J."/>
        </authorList>
    </citation>
    <scope>NUCLEOTIDE SEQUENCE [LARGE SCALE GENOMIC DNA]</scope>
    <source>
        <strain evidence="5">AF211</strain>
    </source>
</reference>
<keyword evidence="1" id="KW-0238">DNA-binding</keyword>
<dbReference type="RefSeq" id="WP_058117094.1">
    <property type="nucleotide sequence ID" value="NZ_CP011307.1"/>
</dbReference>
<dbReference type="CDD" id="cd00093">
    <property type="entry name" value="HTH_XRE"/>
    <property type="match status" value="1"/>
</dbReference>
<feature type="transmembrane region" description="Helical" evidence="2">
    <location>
        <begin position="109"/>
        <end position="132"/>
    </location>
</feature>
<feature type="transmembrane region" description="Helical" evidence="2">
    <location>
        <begin position="230"/>
        <end position="248"/>
    </location>
</feature>
<dbReference type="InterPro" id="IPR010982">
    <property type="entry name" value="Lambda_DNA-bd_dom_sf"/>
</dbReference>
<dbReference type="PROSITE" id="PS50943">
    <property type="entry name" value="HTH_CROC1"/>
    <property type="match status" value="1"/>
</dbReference>
<evidence type="ECO:0000313" key="5">
    <source>
        <dbReference type="Proteomes" id="UP000064844"/>
    </source>
</evidence>